<reference evidence="2 3" key="1">
    <citation type="submission" date="2017-10" db="EMBL/GenBank/DDBJ databases">
        <title>Sequencing the genomes of 1000 actinobacteria strains.</title>
        <authorList>
            <person name="Klenk H.-P."/>
        </authorList>
    </citation>
    <scope>NUCLEOTIDE SEQUENCE [LARGE SCALE GENOMIC DNA]</scope>
    <source>
        <strain evidence="2 3">DSM 18966</strain>
    </source>
</reference>
<keyword evidence="2" id="KW-0808">Transferase</keyword>
<keyword evidence="3" id="KW-1185">Reference proteome</keyword>
<dbReference type="SUPFAM" id="SSF55729">
    <property type="entry name" value="Acyl-CoA N-acyltransferases (Nat)"/>
    <property type="match status" value="1"/>
</dbReference>
<dbReference type="EMBL" id="PDJG01000001">
    <property type="protein sequence ID" value="PFG34816.1"/>
    <property type="molecule type" value="Genomic_DNA"/>
</dbReference>
<protein>
    <submittedName>
        <fullName evidence="2">RimJ/RimL family protein N-acetyltransferase</fullName>
    </submittedName>
</protein>
<dbReference type="PROSITE" id="PS51186">
    <property type="entry name" value="GNAT"/>
    <property type="match status" value="1"/>
</dbReference>
<evidence type="ECO:0000313" key="3">
    <source>
        <dbReference type="Proteomes" id="UP000225548"/>
    </source>
</evidence>
<comment type="caution">
    <text evidence="2">The sequence shown here is derived from an EMBL/GenBank/DDBJ whole genome shotgun (WGS) entry which is preliminary data.</text>
</comment>
<dbReference type="GO" id="GO:0016747">
    <property type="term" value="F:acyltransferase activity, transferring groups other than amino-acyl groups"/>
    <property type="evidence" value="ECO:0007669"/>
    <property type="project" value="InterPro"/>
</dbReference>
<name>A0A2A9E841_9MICO</name>
<organism evidence="2 3">
    <name type="scientific">Sanguibacter antarcticus</name>
    <dbReference type="NCBI Taxonomy" id="372484"/>
    <lineage>
        <taxon>Bacteria</taxon>
        <taxon>Bacillati</taxon>
        <taxon>Actinomycetota</taxon>
        <taxon>Actinomycetes</taxon>
        <taxon>Micrococcales</taxon>
        <taxon>Sanguibacteraceae</taxon>
        <taxon>Sanguibacter</taxon>
    </lineage>
</organism>
<gene>
    <name evidence="2" type="ORF">ATL42_2743</name>
</gene>
<evidence type="ECO:0000313" key="2">
    <source>
        <dbReference type="EMBL" id="PFG34816.1"/>
    </source>
</evidence>
<proteinExistence type="predicted"/>
<dbReference type="PANTHER" id="PTHR43792:SF16">
    <property type="entry name" value="N-ACETYLTRANSFERASE DOMAIN-CONTAINING PROTEIN"/>
    <property type="match status" value="1"/>
</dbReference>
<dbReference type="InterPro" id="IPR000182">
    <property type="entry name" value="GNAT_dom"/>
</dbReference>
<dbReference type="AlphaFoldDB" id="A0A2A9E841"/>
<dbReference type="RefSeq" id="WP_098455790.1">
    <property type="nucleotide sequence ID" value="NZ_PDJG01000001.1"/>
</dbReference>
<dbReference type="Gene3D" id="3.40.630.30">
    <property type="match status" value="1"/>
</dbReference>
<dbReference type="InterPro" id="IPR051531">
    <property type="entry name" value="N-acetyltransferase"/>
</dbReference>
<dbReference type="Pfam" id="PF13302">
    <property type="entry name" value="Acetyltransf_3"/>
    <property type="match status" value="1"/>
</dbReference>
<accession>A0A2A9E841</accession>
<sequence>MSPAVRPDAHPAPVETERLLLPRLAHAHTGDLAKIYEDVAVARFIGGPHLTSDATRAQINTFEAIWHRRGYGQSAVIEKSTGQMIGRVGLHDWPAWDAVELGYVIRADRQGQGFAREASRAWIDWAEHELDSDALIAVIQPENLASIRLATQLGFQHGRPDVTPKGVHVQIYRRELESRRRHGPGSRDDTSG</sequence>
<dbReference type="PANTHER" id="PTHR43792">
    <property type="entry name" value="GNAT FAMILY, PUTATIVE (AFU_ORTHOLOGUE AFUA_3G00765)-RELATED-RELATED"/>
    <property type="match status" value="1"/>
</dbReference>
<evidence type="ECO:0000259" key="1">
    <source>
        <dbReference type="PROSITE" id="PS51186"/>
    </source>
</evidence>
<dbReference type="Proteomes" id="UP000225548">
    <property type="component" value="Unassembled WGS sequence"/>
</dbReference>
<dbReference type="OrthoDB" id="3533156at2"/>
<feature type="domain" description="N-acetyltransferase" evidence="1">
    <location>
        <begin position="34"/>
        <end position="177"/>
    </location>
</feature>
<dbReference type="InterPro" id="IPR016181">
    <property type="entry name" value="Acyl_CoA_acyltransferase"/>
</dbReference>